<comment type="caution">
    <text evidence="2">The sequence shown here is derived from an EMBL/GenBank/DDBJ whole genome shotgun (WGS) entry which is preliminary data.</text>
</comment>
<name>A0ABR2MB38_9ASPA</name>
<feature type="region of interest" description="Disordered" evidence="1">
    <location>
        <begin position="16"/>
        <end position="50"/>
    </location>
</feature>
<dbReference type="PANTHER" id="PTHR37723:SF1">
    <property type="entry name" value="PROTEIN FAR-RED-ELONGATED HYPOCOTYL 1-LIKE"/>
    <property type="match status" value="1"/>
</dbReference>
<protein>
    <submittedName>
        <fullName evidence="2">Uncharacterized protein</fullName>
    </submittedName>
</protein>
<evidence type="ECO:0000313" key="3">
    <source>
        <dbReference type="Proteomes" id="UP001412067"/>
    </source>
</evidence>
<evidence type="ECO:0000256" key="1">
    <source>
        <dbReference type="SAM" id="MobiDB-lite"/>
    </source>
</evidence>
<dbReference type="PANTHER" id="PTHR37723">
    <property type="entry name" value="PROTEIN FAR-RED ELONGATED HYPOCOTYL 1"/>
    <property type="match status" value="1"/>
</dbReference>
<dbReference type="InterPro" id="IPR037766">
    <property type="entry name" value="FHY1"/>
</dbReference>
<organism evidence="2 3">
    <name type="scientific">Platanthera guangdongensis</name>
    <dbReference type="NCBI Taxonomy" id="2320717"/>
    <lineage>
        <taxon>Eukaryota</taxon>
        <taxon>Viridiplantae</taxon>
        <taxon>Streptophyta</taxon>
        <taxon>Embryophyta</taxon>
        <taxon>Tracheophyta</taxon>
        <taxon>Spermatophyta</taxon>
        <taxon>Magnoliopsida</taxon>
        <taxon>Liliopsida</taxon>
        <taxon>Asparagales</taxon>
        <taxon>Orchidaceae</taxon>
        <taxon>Orchidoideae</taxon>
        <taxon>Orchideae</taxon>
        <taxon>Orchidinae</taxon>
        <taxon>Platanthera</taxon>
    </lineage>
</organism>
<dbReference type="EMBL" id="JBBWWR010000011">
    <property type="protein sequence ID" value="KAK8960158.1"/>
    <property type="molecule type" value="Genomic_DNA"/>
</dbReference>
<sequence>MVKDNVSICTATIHQRHDSSEMVDAEMESPIPASSFRSSKEEHSSSSVDLKKKRKLQYDLGILDMPSPKHRLTVGANILEEPSIRETHNRLEQCLEESENDNSFIGAYDKSMASDVKVLDECSITLTINYGQSSTSLNNYTNEVTKRYFYSPKSRGIKKMSDSATADLEKALQYDPGYKVAEEIYPVFGLDHAILEFESEDNAETESMILYTNDVAPHSFIRSSGCWNLGQDVPLGAKKPTIDKEFEQYFSSLML</sequence>
<accession>A0ABR2MB38</accession>
<gene>
    <name evidence="2" type="ORF">KSP40_PGU002599</name>
</gene>
<keyword evidence="3" id="KW-1185">Reference proteome</keyword>
<proteinExistence type="predicted"/>
<evidence type="ECO:0000313" key="2">
    <source>
        <dbReference type="EMBL" id="KAK8960158.1"/>
    </source>
</evidence>
<dbReference type="Proteomes" id="UP001412067">
    <property type="component" value="Unassembled WGS sequence"/>
</dbReference>
<reference evidence="2 3" key="1">
    <citation type="journal article" date="2022" name="Nat. Plants">
        <title>Genomes of leafy and leafless Platanthera orchids illuminate the evolution of mycoheterotrophy.</title>
        <authorList>
            <person name="Li M.H."/>
            <person name="Liu K.W."/>
            <person name="Li Z."/>
            <person name="Lu H.C."/>
            <person name="Ye Q.L."/>
            <person name="Zhang D."/>
            <person name="Wang J.Y."/>
            <person name="Li Y.F."/>
            <person name="Zhong Z.M."/>
            <person name="Liu X."/>
            <person name="Yu X."/>
            <person name="Liu D.K."/>
            <person name="Tu X.D."/>
            <person name="Liu B."/>
            <person name="Hao Y."/>
            <person name="Liao X.Y."/>
            <person name="Jiang Y.T."/>
            <person name="Sun W.H."/>
            <person name="Chen J."/>
            <person name="Chen Y.Q."/>
            <person name="Ai Y."/>
            <person name="Zhai J.W."/>
            <person name="Wu S.S."/>
            <person name="Zhou Z."/>
            <person name="Hsiao Y.Y."/>
            <person name="Wu W.L."/>
            <person name="Chen Y.Y."/>
            <person name="Lin Y.F."/>
            <person name="Hsu J.L."/>
            <person name="Li C.Y."/>
            <person name="Wang Z.W."/>
            <person name="Zhao X."/>
            <person name="Zhong W.Y."/>
            <person name="Ma X.K."/>
            <person name="Ma L."/>
            <person name="Huang J."/>
            <person name="Chen G.Z."/>
            <person name="Huang M.Z."/>
            <person name="Huang L."/>
            <person name="Peng D.H."/>
            <person name="Luo Y.B."/>
            <person name="Zou S.Q."/>
            <person name="Chen S.P."/>
            <person name="Lan S."/>
            <person name="Tsai W.C."/>
            <person name="Van de Peer Y."/>
            <person name="Liu Z.J."/>
        </authorList>
    </citation>
    <scope>NUCLEOTIDE SEQUENCE [LARGE SCALE GENOMIC DNA]</scope>
    <source>
        <strain evidence="2">Lor288</strain>
    </source>
</reference>